<organism evidence="2 3">
    <name type="scientific">Candidatus Lloydbacteria bacterium RIFCSPLOWO2_02_FULL_51_11</name>
    <dbReference type="NCBI Taxonomy" id="1798667"/>
    <lineage>
        <taxon>Bacteria</taxon>
        <taxon>Candidatus Lloydiibacteriota</taxon>
    </lineage>
</organism>
<comment type="caution">
    <text evidence="2">The sequence shown here is derived from an EMBL/GenBank/DDBJ whole genome shotgun (WGS) entry which is preliminary data.</text>
</comment>
<evidence type="ECO:0000313" key="3">
    <source>
        <dbReference type="Proteomes" id="UP000177573"/>
    </source>
</evidence>
<feature type="compositionally biased region" description="Basic and acidic residues" evidence="1">
    <location>
        <begin position="17"/>
        <end position="57"/>
    </location>
</feature>
<reference evidence="2 3" key="1">
    <citation type="journal article" date="2016" name="Nat. Commun.">
        <title>Thousands of microbial genomes shed light on interconnected biogeochemical processes in an aquifer system.</title>
        <authorList>
            <person name="Anantharaman K."/>
            <person name="Brown C.T."/>
            <person name="Hug L.A."/>
            <person name="Sharon I."/>
            <person name="Castelle C.J."/>
            <person name="Probst A.J."/>
            <person name="Thomas B.C."/>
            <person name="Singh A."/>
            <person name="Wilkins M.J."/>
            <person name="Karaoz U."/>
            <person name="Brodie E.L."/>
            <person name="Williams K.H."/>
            <person name="Hubbard S.S."/>
            <person name="Banfield J.F."/>
        </authorList>
    </citation>
    <scope>NUCLEOTIDE SEQUENCE [LARGE SCALE GENOMIC DNA]</scope>
</reference>
<feature type="region of interest" description="Disordered" evidence="1">
    <location>
        <begin position="1"/>
        <end position="57"/>
    </location>
</feature>
<dbReference type="AlphaFoldDB" id="A0A1G2DK90"/>
<dbReference type="EMBL" id="MHLR01000034">
    <property type="protein sequence ID" value="OGZ14064.1"/>
    <property type="molecule type" value="Genomic_DNA"/>
</dbReference>
<gene>
    <name evidence="2" type="ORF">A3J08_04025</name>
</gene>
<sequence length="73" mass="8946">MEQLRKLRAPKRKLTKKEREKIKRPLTKEEARELRRGLRETGKAMAARQKERDDEEMRRLPEFLKKLKEPFTI</sequence>
<name>A0A1G2DK90_9BACT</name>
<accession>A0A1G2DK90</accession>
<feature type="compositionally biased region" description="Basic residues" evidence="1">
    <location>
        <begin position="1"/>
        <end position="16"/>
    </location>
</feature>
<dbReference type="Proteomes" id="UP000177573">
    <property type="component" value="Unassembled WGS sequence"/>
</dbReference>
<protein>
    <submittedName>
        <fullName evidence="2">Uncharacterized protein</fullName>
    </submittedName>
</protein>
<evidence type="ECO:0000256" key="1">
    <source>
        <dbReference type="SAM" id="MobiDB-lite"/>
    </source>
</evidence>
<evidence type="ECO:0000313" key="2">
    <source>
        <dbReference type="EMBL" id="OGZ14064.1"/>
    </source>
</evidence>
<proteinExistence type="predicted"/>